<dbReference type="Proteomes" id="UP000230154">
    <property type="component" value="Unassembled WGS sequence"/>
</dbReference>
<feature type="transmembrane region" description="Helical" evidence="2">
    <location>
        <begin position="20"/>
        <end position="41"/>
    </location>
</feature>
<name>A0A2H0TTX8_9BACT</name>
<evidence type="ECO:0000256" key="2">
    <source>
        <dbReference type="SAM" id="Phobius"/>
    </source>
</evidence>
<keyword evidence="2" id="KW-0812">Transmembrane</keyword>
<dbReference type="EMBL" id="PFCB01000002">
    <property type="protein sequence ID" value="PIR74867.1"/>
    <property type="molecule type" value="Genomic_DNA"/>
</dbReference>
<dbReference type="Pfam" id="PF26449">
    <property type="entry name" value="DUF8128"/>
    <property type="match status" value="1"/>
</dbReference>
<evidence type="ECO:0000259" key="3">
    <source>
        <dbReference type="Pfam" id="PF26449"/>
    </source>
</evidence>
<gene>
    <name evidence="4" type="ORF">COU35_00130</name>
</gene>
<reference evidence="5" key="1">
    <citation type="submission" date="2017-09" db="EMBL/GenBank/DDBJ databases">
        <title>Depth-based differentiation of microbial function through sediment-hosted aquifers and enrichment of novel symbionts in the deep terrestrial subsurface.</title>
        <authorList>
            <person name="Probst A.J."/>
            <person name="Ladd B."/>
            <person name="Jarett J.K."/>
            <person name="Geller-Mcgrath D.E."/>
            <person name="Sieber C.M.K."/>
            <person name="Emerson J.B."/>
            <person name="Anantharaman K."/>
            <person name="Thomas B.C."/>
            <person name="Malmstrom R."/>
            <person name="Stieglmeier M."/>
            <person name="Klingl A."/>
            <person name="Woyke T."/>
            <person name="Ryan C.M."/>
            <person name="Banfield J.F."/>
        </authorList>
    </citation>
    <scope>NUCLEOTIDE SEQUENCE [LARGE SCALE GENOMIC DNA]</scope>
</reference>
<proteinExistence type="predicted"/>
<keyword evidence="2" id="KW-1133">Transmembrane helix</keyword>
<protein>
    <recommendedName>
        <fullName evidence="3">DUF8128 domain-containing protein</fullName>
    </recommendedName>
</protein>
<organism evidence="4 5">
    <name type="scientific">Candidatus Magasanikbacteria bacterium CG10_big_fil_rev_8_21_14_0_10_47_10</name>
    <dbReference type="NCBI Taxonomy" id="1974652"/>
    <lineage>
        <taxon>Bacteria</taxon>
        <taxon>Candidatus Magasanikiibacteriota</taxon>
    </lineage>
</organism>
<evidence type="ECO:0000256" key="1">
    <source>
        <dbReference type="SAM" id="MobiDB-lite"/>
    </source>
</evidence>
<accession>A0A2H0TTX8</accession>
<feature type="domain" description="DUF8128" evidence="3">
    <location>
        <begin position="105"/>
        <end position="416"/>
    </location>
</feature>
<sequence length="469" mass="53055">MDQVLDIAQTIFSQPAAKIILDLFAIGGYLIFVWLFLYVAIGFYRDYRENKYTADWKWIVLAIDIPPLNVQTPKAIEQMFSHLAGAFESPNIADAFRGGYKQRWFSFEIISIEGYTQFLVRTEETYRDLVEASIYAQYPEAEITEVEDYVNTVPSTYPNDTHDIWAGDFGLAEDDAYPIRNYREFEHSISKDTVLKDPMGAVLENFSRMGPGEQLWLQILIEPIDNGWKEKAIKKIKELIGEKSSGGGNKYVDAMLGAPIKLLEGVGDQVFGREESESSSSSDRDDGEQNKLRYLTPGQTKVIEAMEEKISLIGFKTKMRGVYVARKEVFRPSRGVSGLIGSMTQFNVPTSNSIVPKYGVGTSYFFKDMRSNAKKNLMMSAYKKRKIKPGATPFVLNVVELATVWHFPMSHVKTPMLQKVETKQSEPPIGLPIERLAPQVWDVPVEKEIVKEPGTHTDAYGYTGDMKFG</sequence>
<dbReference type="AlphaFoldDB" id="A0A2H0TTX8"/>
<evidence type="ECO:0000313" key="5">
    <source>
        <dbReference type="Proteomes" id="UP000230154"/>
    </source>
</evidence>
<comment type="caution">
    <text evidence="4">The sequence shown here is derived from an EMBL/GenBank/DDBJ whole genome shotgun (WGS) entry which is preliminary data.</text>
</comment>
<feature type="region of interest" description="Disordered" evidence="1">
    <location>
        <begin position="272"/>
        <end position="291"/>
    </location>
</feature>
<evidence type="ECO:0000313" key="4">
    <source>
        <dbReference type="EMBL" id="PIR74867.1"/>
    </source>
</evidence>
<keyword evidence="2" id="KW-0472">Membrane</keyword>
<dbReference type="InterPro" id="IPR058441">
    <property type="entry name" value="DUF8128"/>
</dbReference>